<keyword evidence="2" id="KW-1185">Reference proteome</keyword>
<reference evidence="1 2" key="1">
    <citation type="journal article" date="2022" name="New Phytol.">
        <title>Ecological generalism drives hyperdiversity of secondary metabolite gene clusters in xylarialean endophytes.</title>
        <authorList>
            <person name="Franco M.E.E."/>
            <person name="Wisecaver J.H."/>
            <person name="Arnold A.E."/>
            <person name="Ju Y.M."/>
            <person name="Slot J.C."/>
            <person name="Ahrendt S."/>
            <person name="Moore L.P."/>
            <person name="Eastman K.E."/>
            <person name="Scott K."/>
            <person name="Konkel Z."/>
            <person name="Mondo S.J."/>
            <person name="Kuo A."/>
            <person name="Hayes R.D."/>
            <person name="Haridas S."/>
            <person name="Andreopoulos B."/>
            <person name="Riley R."/>
            <person name="LaButti K."/>
            <person name="Pangilinan J."/>
            <person name="Lipzen A."/>
            <person name="Amirebrahimi M."/>
            <person name="Yan J."/>
            <person name="Adam C."/>
            <person name="Keymanesh K."/>
            <person name="Ng V."/>
            <person name="Louie K."/>
            <person name="Northen T."/>
            <person name="Drula E."/>
            <person name="Henrissat B."/>
            <person name="Hsieh H.M."/>
            <person name="Youens-Clark K."/>
            <person name="Lutzoni F."/>
            <person name="Miadlikowska J."/>
            <person name="Eastwood D.C."/>
            <person name="Hamelin R.C."/>
            <person name="Grigoriev I.V."/>
            <person name="U'Ren J.M."/>
        </authorList>
    </citation>
    <scope>NUCLEOTIDE SEQUENCE [LARGE SCALE GENOMIC DNA]</scope>
    <source>
        <strain evidence="1 2">CBS 119005</strain>
    </source>
</reference>
<sequence length="377" mass="41060">MASLDDLLESAVQDGTAPGIVVIAKDKDGKVDFAKAFSSEKGTTYNLDTVMEVSSMTKFPTSIAALQLVEKGLVTLDEDVLHLIPSFAKQGVLTSVGDDGTPTVRERQNPITLRRLITHSSGAGYSFLDGKLSKVRASQFELPLLFEPGEGWAYGTGIDRVGHVVEKLTGLSLEEYMKANIWGPLGADSSTFFPDQDPAIGARRVPMSFREDPNGPAVEKPGAPTVTTGLKLCFGGHGLLGSMPDYFKMVHSLLVDDEKLLKKETAALMFQPQLTAASKKELHRFMETPEMKLMFPSPPHVDRDYGLGGLLIVGDEHEYWRKGALMWGGAASLNWFIDRDAGVCGVFGAQVQPSDARMRKLIDAFQADVYRKAGKFT</sequence>
<dbReference type="EMBL" id="MU393480">
    <property type="protein sequence ID" value="KAI4864859.1"/>
    <property type="molecule type" value="Genomic_DNA"/>
</dbReference>
<protein>
    <submittedName>
        <fullName evidence="1">Beta-lactamase family protein</fullName>
    </submittedName>
</protein>
<dbReference type="Proteomes" id="UP001497700">
    <property type="component" value="Unassembled WGS sequence"/>
</dbReference>
<gene>
    <name evidence="1" type="ORF">F4820DRAFT_323265</name>
</gene>
<name>A0ACB9YZP1_9PEZI</name>
<evidence type="ECO:0000313" key="1">
    <source>
        <dbReference type="EMBL" id="KAI4864859.1"/>
    </source>
</evidence>
<comment type="caution">
    <text evidence="1">The sequence shown here is derived from an EMBL/GenBank/DDBJ whole genome shotgun (WGS) entry which is preliminary data.</text>
</comment>
<evidence type="ECO:0000313" key="2">
    <source>
        <dbReference type="Proteomes" id="UP001497700"/>
    </source>
</evidence>
<proteinExistence type="predicted"/>
<organism evidence="1 2">
    <name type="scientific">Hypoxylon rubiginosum</name>
    <dbReference type="NCBI Taxonomy" id="110542"/>
    <lineage>
        <taxon>Eukaryota</taxon>
        <taxon>Fungi</taxon>
        <taxon>Dikarya</taxon>
        <taxon>Ascomycota</taxon>
        <taxon>Pezizomycotina</taxon>
        <taxon>Sordariomycetes</taxon>
        <taxon>Xylariomycetidae</taxon>
        <taxon>Xylariales</taxon>
        <taxon>Hypoxylaceae</taxon>
        <taxon>Hypoxylon</taxon>
    </lineage>
</organism>
<accession>A0ACB9YZP1</accession>